<comment type="caution">
    <text evidence="1">The sequence shown here is derived from an EMBL/GenBank/DDBJ whole genome shotgun (WGS) entry which is preliminary data.</text>
</comment>
<dbReference type="EMBL" id="QRQO01000031">
    <property type="protein sequence ID" value="RHN11832.1"/>
    <property type="molecule type" value="Genomic_DNA"/>
</dbReference>
<evidence type="ECO:0000313" key="2">
    <source>
        <dbReference type="Proteomes" id="UP000283700"/>
    </source>
</evidence>
<dbReference type="AlphaFoldDB" id="A0A415U144"/>
<dbReference type="RefSeq" id="WP_118486227.1">
    <property type="nucleotide sequence ID" value="NZ_QRQO01000031.1"/>
</dbReference>
<accession>A0A415U144</accession>
<name>A0A415U144_9FIRM</name>
<dbReference type="Proteomes" id="UP000283700">
    <property type="component" value="Unassembled WGS sequence"/>
</dbReference>
<gene>
    <name evidence="1" type="ORF">DWZ29_10800</name>
</gene>
<sequence length="109" mass="12946">MFIYKVKFYNNFIEVKAWNAAEAKEKAFTRYVEKHNETDIKDVQVSLYDIEGGTMALICSCMDDKIRDRLLNETWNNYLDFLIAYLKEDCSLKNILKNEFKIELEIKGE</sequence>
<proteinExistence type="predicted"/>
<reference evidence="1 2" key="1">
    <citation type="submission" date="2018-08" db="EMBL/GenBank/DDBJ databases">
        <title>A genome reference for cultivated species of the human gut microbiota.</title>
        <authorList>
            <person name="Zou Y."/>
            <person name="Xue W."/>
            <person name="Luo G."/>
        </authorList>
    </citation>
    <scope>NUCLEOTIDE SEQUENCE [LARGE SCALE GENOMIC DNA]</scope>
    <source>
        <strain evidence="1 2">AF31-17AC</strain>
    </source>
</reference>
<protein>
    <submittedName>
        <fullName evidence="1">Uncharacterized protein</fullName>
    </submittedName>
</protein>
<organism evidence="1 2">
    <name type="scientific">Anaerobutyricum hallii</name>
    <dbReference type="NCBI Taxonomy" id="39488"/>
    <lineage>
        <taxon>Bacteria</taxon>
        <taxon>Bacillati</taxon>
        <taxon>Bacillota</taxon>
        <taxon>Clostridia</taxon>
        <taxon>Lachnospirales</taxon>
        <taxon>Lachnospiraceae</taxon>
        <taxon>Anaerobutyricum</taxon>
    </lineage>
</organism>
<evidence type="ECO:0000313" key="1">
    <source>
        <dbReference type="EMBL" id="RHN11832.1"/>
    </source>
</evidence>